<dbReference type="SUPFAM" id="SSF48452">
    <property type="entry name" value="TPR-like"/>
    <property type="match status" value="1"/>
</dbReference>
<reference evidence="1" key="1">
    <citation type="submission" date="2022-01" db="EMBL/GenBank/DDBJ databases">
        <title>Nocardioidaceae gen. sp. A5X3R13.</title>
        <authorList>
            <person name="Lopez Marin M.A."/>
            <person name="Uhlik O."/>
        </authorList>
    </citation>
    <scope>NUCLEOTIDE SEQUENCE</scope>
    <source>
        <strain evidence="1">A5X3R13</strain>
    </source>
</reference>
<dbReference type="EMBL" id="CP094970">
    <property type="protein sequence ID" value="UYM05202.1"/>
    <property type="molecule type" value="Genomic_DNA"/>
</dbReference>
<name>A0AA46YK77_9ACTN</name>
<dbReference type="Pfam" id="PF14559">
    <property type="entry name" value="TPR_19"/>
    <property type="match status" value="1"/>
</dbReference>
<accession>A0AA46YK77</accession>
<dbReference type="Gene3D" id="1.25.40.10">
    <property type="entry name" value="Tetratricopeptide repeat domain"/>
    <property type="match status" value="1"/>
</dbReference>
<protein>
    <submittedName>
        <fullName evidence="1">Tetratricopeptide repeat protein</fullName>
    </submittedName>
</protein>
<dbReference type="RefSeq" id="WP_271633992.1">
    <property type="nucleotide sequence ID" value="NZ_CP094970.1"/>
</dbReference>
<dbReference type="Pfam" id="PF13432">
    <property type="entry name" value="TPR_16"/>
    <property type="match status" value="1"/>
</dbReference>
<evidence type="ECO:0000313" key="2">
    <source>
        <dbReference type="Proteomes" id="UP001164390"/>
    </source>
</evidence>
<dbReference type="InterPro" id="IPR011990">
    <property type="entry name" value="TPR-like_helical_dom_sf"/>
</dbReference>
<dbReference type="Proteomes" id="UP001164390">
    <property type="component" value="Chromosome"/>
</dbReference>
<evidence type="ECO:0000313" key="1">
    <source>
        <dbReference type="EMBL" id="UYM05202.1"/>
    </source>
</evidence>
<keyword evidence="2" id="KW-1185">Reference proteome</keyword>
<sequence length="221" mass="24494">MDTPEIPDEVTARSVDRHVRRSLQSLPERTADLVARHLAMAGLLIEEDPALAYRHALAAREKASRIAVVREACGETAYAAGEYAEALRDLRAARRMNGHVDYLPMLADCERALGRPERALELDSPQAREKLDPAGVAELAIVVAGARRDLGQAEAAARALERESLHSSSRDPWVARLRYAYADVLLELGRTQEAIEWFHRTVAVDGNRATDAEERLETLHS</sequence>
<dbReference type="AlphaFoldDB" id="A0AA46YK77"/>
<dbReference type="KEGG" id="sgrg:L0C25_22220"/>
<organism evidence="1 2">
    <name type="scientific">Solicola gregarius</name>
    <dbReference type="NCBI Taxonomy" id="2908642"/>
    <lineage>
        <taxon>Bacteria</taxon>
        <taxon>Bacillati</taxon>
        <taxon>Actinomycetota</taxon>
        <taxon>Actinomycetes</taxon>
        <taxon>Propionibacteriales</taxon>
        <taxon>Nocardioidaceae</taxon>
        <taxon>Solicola</taxon>
    </lineage>
</organism>
<proteinExistence type="predicted"/>
<gene>
    <name evidence="1" type="ORF">L0C25_22220</name>
</gene>